<dbReference type="EMBL" id="CP018145">
    <property type="protein sequence ID" value="ASJ53872.1"/>
    <property type="molecule type" value="Genomic_DNA"/>
</dbReference>
<protein>
    <submittedName>
        <fullName evidence="1">Uncharacterized protein</fullName>
    </submittedName>
</protein>
<proteinExistence type="predicted"/>
<dbReference type="KEGG" id="bfm:BP422_10145"/>
<dbReference type="Proteomes" id="UP000197781">
    <property type="component" value="Chromosome"/>
</dbReference>
<dbReference type="AlphaFoldDB" id="A0A220MG23"/>
<sequence>MIWKGKELKTIEDLMWYGIDQCESPEEAQEFMRQYRQENPDADSNVGYVSGYYSSEEMERILQWFGVAHPKFGTKIPNAAETFYGLGFEAAINLLRKGNYSADDITNINQDLDGFGFTLKKSVVLKSVTNDSSGAYGIFNVLKAPIDQSIVRDVGILSAHILGDDTLKDIVEELLIEVIKVKSVREKVFKYGEVKIAIEEDNLVVTITQILK</sequence>
<accession>A0A220MG23</accession>
<evidence type="ECO:0000313" key="1">
    <source>
        <dbReference type="EMBL" id="ASJ53872.1"/>
    </source>
</evidence>
<dbReference type="RefSeq" id="WP_088907668.1">
    <property type="nucleotide sequence ID" value="NZ_CP018145.1"/>
</dbReference>
<gene>
    <name evidence="1" type="ORF">BP422_10145</name>
</gene>
<organism evidence="1 2">
    <name type="scientific">Brevibacillus formosus</name>
    <dbReference type="NCBI Taxonomy" id="54913"/>
    <lineage>
        <taxon>Bacteria</taxon>
        <taxon>Bacillati</taxon>
        <taxon>Bacillota</taxon>
        <taxon>Bacilli</taxon>
        <taxon>Bacillales</taxon>
        <taxon>Paenibacillaceae</taxon>
        <taxon>Brevibacillus</taxon>
    </lineage>
</organism>
<reference evidence="1 2" key="1">
    <citation type="submission" date="2016-11" db="EMBL/GenBank/DDBJ databases">
        <authorList>
            <person name="Jaros S."/>
            <person name="Januszkiewicz K."/>
            <person name="Wedrychowicz H."/>
        </authorList>
    </citation>
    <scope>NUCLEOTIDE SEQUENCE [LARGE SCALE GENOMIC DNA]</scope>
    <source>
        <strain evidence="1 2">NF2</strain>
    </source>
</reference>
<name>A0A220MG23_9BACL</name>
<evidence type="ECO:0000313" key="2">
    <source>
        <dbReference type="Proteomes" id="UP000197781"/>
    </source>
</evidence>